<dbReference type="Proteomes" id="UP000707071">
    <property type="component" value="Unassembled WGS sequence"/>
</dbReference>
<keyword evidence="2" id="KW-0472">Membrane</keyword>
<name>A0A9P7QKQ0_9HYPO</name>
<gene>
    <name evidence="3" type="ORF">E4U09_006550</name>
</gene>
<dbReference type="PANTHER" id="PTHR12459:SF19">
    <property type="entry name" value="TRANSMEMBRANE PROTEIN 135 N-TERMINAL DOMAIN-CONTAINING PROTEIN"/>
    <property type="match status" value="1"/>
</dbReference>
<feature type="transmembrane region" description="Helical" evidence="2">
    <location>
        <begin position="415"/>
        <end position="434"/>
    </location>
</feature>
<dbReference type="InterPro" id="IPR026749">
    <property type="entry name" value="Tmem135"/>
</dbReference>
<feature type="compositionally biased region" description="Low complexity" evidence="1">
    <location>
        <begin position="59"/>
        <end position="76"/>
    </location>
</feature>
<protein>
    <recommendedName>
        <fullName evidence="5">Transmembrane protein 135 N-terminal domain-containing protein</fullName>
    </recommendedName>
</protein>
<evidence type="ECO:0000256" key="1">
    <source>
        <dbReference type="SAM" id="MobiDB-lite"/>
    </source>
</evidence>
<evidence type="ECO:0000256" key="2">
    <source>
        <dbReference type="SAM" id="Phobius"/>
    </source>
</evidence>
<evidence type="ECO:0008006" key="5">
    <source>
        <dbReference type="Google" id="ProtNLM"/>
    </source>
</evidence>
<dbReference type="PANTHER" id="PTHR12459">
    <property type="entry name" value="TRANSMEMBRANE PROTEIN 135-RELATED"/>
    <property type="match status" value="1"/>
</dbReference>
<comment type="caution">
    <text evidence="3">The sequence shown here is derived from an EMBL/GenBank/DDBJ whole genome shotgun (WGS) entry which is preliminary data.</text>
</comment>
<keyword evidence="2" id="KW-0812">Transmembrane</keyword>
<keyword evidence="2" id="KW-1133">Transmembrane helix</keyword>
<feature type="transmembrane region" description="Helical" evidence="2">
    <location>
        <begin position="377"/>
        <end position="395"/>
    </location>
</feature>
<keyword evidence="4" id="KW-1185">Reference proteome</keyword>
<evidence type="ECO:0000313" key="3">
    <source>
        <dbReference type="EMBL" id="KAG6300650.1"/>
    </source>
</evidence>
<feature type="region of interest" description="Disordered" evidence="1">
    <location>
        <begin position="42"/>
        <end position="76"/>
    </location>
</feature>
<organism evidence="3 4">
    <name type="scientific">Claviceps aff. purpurea</name>
    <dbReference type="NCBI Taxonomy" id="1967640"/>
    <lineage>
        <taxon>Eukaryota</taxon>
        <taxon>Fungi</taxon>
        <taxon>Dikarya</taxon>
        <taxon>Ascomycota</taxon>
        <taxon>Pezizomycotina</taxon>
        <taxon>Sordariomycetes</taxon>
        <taxon>Hypocreomycetidae</taxon>
        <taxon>Hypocreales</taxon>
        <taxon>Clavicipitaceae</taxon>
        <taxon>Claviceps</taxon>
    </lineage>
</organism>
<dbReference type="AlphaFoldDB" id="A0A9P7QKQ0"/>
<accession>A0A9P7QKQ0</accession>
<dbReference type="EMBL" id="SRRH01000060">
    <property type="protein sequence ID" value="KAG6300650.1"/>
    <property type="molecule type" value="Genomic_DNA"/>
</dbReference>
<proteinExistence type="predicted"/>
<reference evidence="3 4" key="1">
    <citation type="journal article" date="2020" name="bioRxiv">
        <title>Whole genome comparisons of ergot fungi reveals the divergence and evolution of species within the genus Claviceps are the result of varying mechanisms driving genome evolution and host range expansion.</title>
        <authorList>
            <person name="Wyka S.A."/>
            <person name="Mondo S.J."/>
            <person name="Liu M."/>
            <person name="Dettman J."/>
            <person name="Nalam V."/>
            <person name="Broders K.D."/>
        </authorList>
    </citation>
    <scope>NUCLEOTIDE SEQUENCE [LARGE SCALE GENOMIC DNA]</scope>
    <source>
        <strain evidence="3 4">Clav52</strain>
    </source>
</reference>
<sequence>MASPPVDPVLRNTIRYTISAREYAALHKYILSRSRALRKAAPTPAAVDKALQPRRDAGNDNSNSTSTGTGTGTGIITSNGDDYNARAVRHALRVFLVALAGIKAWDAVARKLAGNRAAGDASRKNTTSWPAVRLSASLSATVLLYRLLFRFLWRLRAQLLDSQAAPFRKRNPRVGAALTSRYAPAVGASLAGLALGACPTRQSRLPRGTIALFALVRALEFTWNVCEAQGLIWRRGGRPWWFGSWLLQPLATGQLLHAVAFDRDCFPDAYGRFIFSHSAGYLPTSAGSPPPAAVVDALAHMARSQWPAYVSPTMFPQYHQHRKEGMPAVLQAVAPLTAQAHPLITSLACATLHPEDPSCARTLLTFWLRALPPLGRFFLGVYVVLTLAVPLRLAALYHRPGAVLSAMLSRAFRTALFATGAISTAWASICFFQNYLPRRVLPTQRFFLGGFAAGLWACVMDGRHGRPVFLSSARLGLLSLWRVGIKRRWWRAVRGGDVGVFVLALALTGMAYERDARAAVPERQWRKGISWLRGEGWRDWTGDEEGVEEVQKSE</sequence>
<evidence type="ECO:0000313" key="4">
    <source>
        <dbReference type="Proteomes" id="UP000707071"/>
    </source>
</evidence>